<dbReference type="NCBIfam" id="NF008759">
    <property type="entry name" value="PRK11790.1"/>
    <property type="match status" value="1"/>
</dbReference>
<dbReference type="InterPro" id="IPR002912">
    <property type="entry name" value="ACT_dom"/>
</dbReference>
<dbReference type="SUPFAM" id="SSF51735">
    <property type="entry name" value="NAD(P)-binding Rossmann-fold domains"/>
    <property type="match status" value="1"/>
</dbReference>
<evidence type="ECO:0000256" key="1">
    <source>
        <dbReference type="ARBA" id="ARBA00003800"/>
    </source>
</evidence>
<evidence type="ECO:0000313" key="15">
    <source>
        <dbReference type="Proteomes" id="UP001139125"/>
    </source>
</evidence>
<proteinExistence type="inferred from homology"/>
<dbReference type="FunFam" id="3.40.50.720:FF:000041">
    <property type="entry name" value="D-3-phosphoglycerate dehydrogenase"/>
    <property type="match status" value="1"/>
</dbReference>
<comment type="caution">
    <text evidence="14">The sequence shown here is derived from an EMBL/GenBank/DDBJ whole genome shotgun (WGS) entry which is preliminary data.</text>
</comment>
<dbReference type="Gene3D" id="3.30.70.260">
    <property type="match status" value="1"/>
</dbReference>
<dbReference type="Proteomes" id="UP001139125">
    <property type="component" value="Unassembled WGS sequence"/>
</dbReference>
<dbReference type="InterPro" id="IPR006140">
    <property type="entry name" value="D-isomer_DH_NAD-bd"/>
</dbReference>
<dbReference type="SUPFAM" id="SSF55021">
    <property type="entry name" value="ACT-like"/>
    <property type="match status" value="1"/>
</dbReference>
<dbReference type="EC" id="1.1.1.95" evidence="5"/>
<dbReference type="PROSITE" id="PS00065">
    <property type="entry name" value="D_2_HYDROXYACID_DH_1"/>
    <property type="match status" value="1"/>
</dbReference>
<dbReference type="InterPro" id="IPR036291">
    <property type="entry name" value="NAD(P)-bd_dom_sf"/>
</dbReference>
<comment type="function">
    <text evidence="1">Catalyzes the reversible oxidation of 3-phospho-D-glycerate to 3-phosphonooxypyruvate, the first step of the phosphorylated L-serine biosynthesis pathway. Also catalyzes the reversible oxidation of 2-hydroxyglutarate to 2-oxoglutarate.</text>
</comment>
<evidence type="ECO:0000256" key="3">
    <source>
        <dbReference type="ARBA" id="ARBA00005854"/>
    </source>
</evidence>
<evidence type="ECO:0000256" key="9">
    <source>
        <dbReference type="ARBA" id="ARBA00030455"/>
    </source>
</evidence>
<keyword evidence="8" id="KW-0520">NAD</keyword>
<comment type="similarity">
    <text evidence="3 12">Belongs to the D-isomer specific 2-hydroxyacid dehydrogenase family.</text>
</comment>
<dbReference type="PROSITE" id="PS00670">
    <property type="entry name" value="D_2_HYDROXYACID_DH_2"/>
    <property type="match status" value="1"/>
</dbReference>
<dbReference type="PANTHER" id="PTHR43761">
    <property type="entry name" value="D-ISOMER SPECIFIC 2-HYDROXYACID DEHYDROGENASE FAMILY PROTEIN (AFU_ORTHOLOGUE AFUA_1G13630)"/>
    <property type="match status" value="1"/>
</dbReference>
<protein>
    <recommendedName>
        <fullName evidence="6">D-3-phosphoglycerate dehydrogenase</fullName>
        <ecNumber evidence="4">1.1.1.399</ecNumber>
        <ecNumber evidence="5">1.1.1.95</ecNumber>
    </recommendedName>
    <alternativeName>
        <fullName evidence="9">2-oxoglutarate reductase</fullName>
    </alternativeName>
</protein>
<evidence type="ECO:0000256" key="10">
    <source>
        <dbReference type="ARBA" id="ARBA00048126"/>
    </source>
</evidence>
<evidence type="ECO:0000256" key="2">
    <source>
        <dbReference type="ARBA" id="ARBA00005216"/>
    </source>
</evidence>
<dbReference type="PANTHER" id="PTHR43761:SF1">
    <property type="entry name" value="D-ISOMER SPECIFIC 2-HYDROXYACID DEHYDROGENASE CATALYTIC DOMAIN-CONTAINING PROTEIN-RELATED"/>
    <property type="match status" value="1"/>
</dbReference>
<sequence>MPADNDDLSYPKENIKVLLLEGIHPTAEENFRKHNFLNVETQDEALSEEELLEKIEDVHLIGIRSKTQITEKVISKANKLKGIGCFCIGTNQVDLQAAMMAGITVFNSPYSNTRSVAELVIAESIMLKRRIPLRDKKAHEGTWLKDAKDSYEVRGKNIGIIGYGHIGSQVSVLAENMGFNVLFYDVEPKLPMGNATRVESLEALLNKSDIVTLHVPATPGTNKMMDAERFTQMKKGSVLLNLSRGSVVDIQALKEAIESGHISGAGIDVYPEEPESSGENFTTDLQNLPNVILTPHIGGSTIEAQYNIGEDVSTKLINLIDNGTTVGSHSVPPLNLPVQKNAHRILHIHENKPGVLSEINKCLSDSDINILGQYLKTNEHIGYVVLDVDKEYDEQVIEEIRNVKHTIKTRILY</sequence>
<evidence type="ECO:0000256" key="12">
    <source>
        <dbReference type="RuleBase" id="RU003719"/>
    </source>
</evidence>
<dbReference type="InterPro" id="IPR006139">
    <property type="entry name" value="D-isomer_2_OHA_DH_cat_dom"/>
</dbReference>
<dbReference type="GO" id="GO:0006564">
    <property type="term" value="P:L-serine biosynthetic process"/>
    <property type="evidence" value="ECO:0007669"/>
    <property type="project" value="UniProtKB-ARBA"/>
</dbReference>
<dbReference type="PROSITE" id="PS51671">
    <property type="entry name" value="ACT"/>
    <property type="match status" value="1"/>
</dbReference>
<dbReference type="PROSITE" id="PS00671">
    <property type="entry name" value="D_2_HYDROXYACID_DH_3"/>
    <property type="match status" value="1"/>
</dbReference>
<keyword evidence="15" id="KW-1185">Reference proteome</keyword>
<dbReference type="InterPro" id="IPR054480">
    <property type="entry name" value="AHAS_small-like_ACT"/>
</dbReference>
<dbReference type="Pfam" id="PF02826">
    <property type="entry name" value="2-Hacid_dh_C"/>
    <property type="match status" value="1"/>
</dbReference>
<keyword evidence="7 12" id="KW-0560">Oxidoreductase</keyword>
<gene>
    <name evidence="14" type="primary">serA</name>
    <name evidence="14" type="ORF">NM125_06025</name>
</gene>
<evidence type="ECO:0000259" key="13">
    <source>
        <dbReference type="PROSITE" id="PS51671"/>
    </source>
</evidence>
<dbReference type="EC" id="1.1.1.399" evidence="4"/>
<feature type="domain" description="ACT" evidence="13">
    <location>
        <begin position="344"/>
        <end position="413"/>
    </location>
</feature>
<dbReference type="RefSeq" id="WP_255133804.1">
    <property type="nucleotide sequence ID" value="NZ_JANDBC010000001.1"/>
</dbReference>
<evidence type="ECO:0000256" key="8">
    <source>
        <dbReference type="ARBA" id="ARBA00023027"/>
    </source>
</evidence>
<organism evidence="14 15">
    <name type="scientific">Gracilimonas sediminicola</name>
    <dbReference type="NCBI Taxonomy" id="2952158"/>
    <lineage>
        <taxon>Bacteria</taxon>
        <taxon>Pseudomonadati</taxon>
        <taxon>Balneolota</taxon>
        <taxon>Balneolia</taxon>
        <taxon>Balneolales</taxon>
        <taxon>Balneolaceae</taxon>
        <taxon>Gracilimonas</taxon>
    </lineage>
</organism>
<accession>A0A9X2RGR5</accession>
<evidence type="ECO:0000256" key="7">
    <source>
        <dbReference type="ARBA" id="ARBA00023002"/>
    </source>
</evidence>
<dbReference type="AlphaFoldDB" id="A0A9X2RGR5"/>
<evidence type="ECO:0000256" key="6">
    <source>
        <dbReference type="ARBA" id="ARBA00021582"/>
    </source>
</evidence>
<evidence type="ECO:0000256" key="5">
    <source>
        <dbReference type="ARBA" id="ARBA00013143"/>
    </source>
</evidence>
<dbReference type="GO" id="GO:0047545">
    <property type="term" value="F:(S)-2-hydroxyglutarate dehydrogenase activity"/>
    <property type="evidence" value="ECO:0007669"/>
    <property type="project" value="UniProtKB-ARBA"/>
</dbReference>
<dbReference type="CDD" id="cd04901">
    <property type="entry name" value="ACT_3PGDH"/>
    <property type="match status" value="1"/>
</dbReference>
<evidence type="ECO:0000256" key="4">
    <source>
        <dbReference type="ARBA" id="ARBA00013001"/>
    </source>
</evidence>
<reference evidence="14" key="1">
    <citation type="submission" date="2022-06" db="EMBL/GenBank/DDBJ databases">
        <title>Gracilimonas sp. CAU 1638 isolated from sea sediment.</title>
        <authorList>
            <person name="Kim W."/>
        </authorList>
    </citation>
    <scope>NUCLEOTIDE SEQUENCE</scope>
    <source>
        <strain evidence="14">CAU 1638</strain>
    </source>
</reference>
<dbReference type="InterPro" id="IPR029753">
    <property type="entry name" value="D-isomer_DH_CS"/>
</dbReference>
<comment type="catalytic activity">
    <reaction evidence="11">
        <text>(2R)-3-phosphoglycerate + NAD(+) = 3-phosphooxypyruvate + NADH + H(+)</text>
        <dbReference type="Rhea" id="RHEA:12641"/>
        <dbReference type="ChEBI" id="CHEBI:15378"/>
        <dbReference type="ChEBI" id="CHEBI:18110"/>
        <dbReference type="ChEBI" id="CHEBI:57540"/>
        <dbReference type="ChEBI" id="CHEBI:57945"/>
        <dbReference type="ChEBI" id="CHEBI:58272"/>
        <dbReference type="EC" id="1.1.1.95"/>
    </reaction>
</comment>
<dbReference type="InterPro" id="IPR029752">
    <property type="entry name" value="D-isomer_DH_CS1"/>
</dbReference>
<comment type="pathway">
    <text evidence="2">Amino-acid biosynthesis; L-serine biosynthesis; L-serine from 3-phospho-D-glycerate: step 1/3.</text>
</comment>
<dbReference type="EMBL" id="JANDBC010000001">
    <property type="protein sequence ID" value="MCP9291134.1"/>
    <property type="molecule type" value="Genomic_DNA"/>
</dbReference>
<dbReference type="InterPro" id="IPR045865">
    <property type="entry name" value="ACT-like_dom_sf"/>
</dbReference>
<dbReference type="SUPFAM" id="SSF52283">
    <property type="entry name" value="Formate/glycerate dehydrogenase catalytic domain-like"/>
    <property type="match status" value="1"/>
</dbReference>
<name>A0A9X2RGR5_9BACT</name>
<dbReference type="Gene3D" id="3.40.50.720">
    <property type="entry name" value="NAD(P)-binding Rossmann-like Domain"/>
    <property type="match status" value="2"/>
</dbReference>
<dbReference type="Pfam" id="PF00389">
    <property type="entry name" value="2-Hacid_dh"/>
    <property type="match status" value="1"/>
</dbReference>
<evidence type="ECO:0000313" key="14">
    <source>
        <dbReference type="EMBL" id="MCP9291134.1"/>
    </source>
</evidence>
<evidence type="ECO:0000256" key="11">
    <source>
        <dbReference type="ARBA" id="ARBA00048731"/>
    </source>
</evidence>
<dbReference type="GO" id="GO:0004617">
    <property type="term" value="F:phosphoglycerate dehydrogenase activity"/>
    <property type="evidence" value="ECO:0007669"/>
    <property type="project" value="UniProtKB-EC"/>
</dbReference>
<dbReference type="CDD" id="cd12176">
    <property type="entry name" value="PGDH_3"/>
    <property type="match status" value="1"/>
</dbReference>
<dbReference type="Pfam" id="PF22629">
    <property type="entry name" value="ACT_AHAS_ss"/>
    <property type="match status" value="1"/>
</dbReference>
<dbReference type="GO" id="GO:0051287">
    <property type="term" value="F:NAD binding"/>
    <property type="evidence" value="ECO:0007669"/>
    <property type="project" value="InterPro"/>
</dbReference>
<comment type="catalytic activity">
    <reaction evidence="10">
        <text>(R)-2-hydroxyglutarate + NAD(+) = 2-oxoglutarate + NADH + H(+)</text>
        <dbReference type="Rhea" id="RHEA:49612"/>
        <dbReference type="ChEBI" id="CHEBI:15378"/>
        <dbReference type="ChEBI" id="CHEBI:15801"/>
        <dbReference type="ChEBI" id="CHEBI:16810"/>
        <dbReference type="ChEBI" id="CHEBI:57540"/>
        <dbReference type="ChEBI" id="CHEBI:57945"/>
        <dbReference type="EC" id="1.1.1.399"/>
    </reaction>
</comment>
<dbReference type="InterPro" id="IPR050418">
    <property type="entry name" value="D-iso_2-hydroxyacid_DH_PdxB"/>
</dbReference>